<organism evidence="2 4">
    <name type="scientific">Clostridium formicaceticum</name>
    <dbReference type="NCBI Taxonomy" id="1497"/>
    <lineage>
        <taxon>Bacteria</taxon>
        <taxon>Bacillati</taxon>
        <taxon>Bacillota</taxon>
        <taxon>Clostridia</taxon>
        <taxon>Eubacteriales</taxon>
        <taxon>Clostridiaceae</taxon>
        <taxon>Clostridium</taxon>
    </lineage>
</organism>
<proteinExistence type="predicted"/>
<evidence type="ECO:0000313" key="3">
    <source>
        <dbReference type="Proteomes" id="UP000177894"/>
    </source>
</evidence>
<dbReference type="EMBL" id="CP017603">
    <property type="protein sequence ID" value="AOY76542.1"/>
    <property type="molecule type" value="Genomic_DNA"/>
</dbReference>
<dbReference type="KEGG" id="cfm:BJL90_12135"/>
<accession>A0AAC9WFN7</accession>
<dbReference type="Proteomes" id="UP000192478">
    <property type="component" value="Chromosome"/>
</dbReference>
<dbReference type="AlphaFoldDB" id="A0AAC9WFN7"/>
<evidence type="ECO:0000313" key="1">
    <source>
        <dbReference type="EMBL" id="AOY76542.1"/>
    </source>
</evidence>
<dbReference type="Pfam" id="PF09660">
    <property type="entry name" value="DUF2397"/>
    <property type="match status" value="1"/>
</dbReference>
<dbReference type="Proteomes" id="UP000177894">
    <property type="component" value="Chromosome"/>
</dbReference>
<dbReference type="NCBIfam" id="TIGR02677">
    <property type="entry name" value="TIGR02677 family protein"/>
    <property type="match status" value="1"/>
</dbReference>
<name>A0AAC9WFN7_9CLOT</name>
<dbReference type="RefSeq" id="WP_070968274.1">
    <property type="nucleotide sequence ID" value="NZ_CP017603.1"/>
</dbReference>
<dbReference type="EMBL" id="CP020559">
    <property type="protein sequence ID" value="ARE86956.1"/>
    <property type="molecule type" value="Genomic_DNA"/>
</dbReference>
<gene>
    <name evidence="1" type="ORF">BJL90_12135</name>
    <name evidence="2" type="ORF">CLFO_13400</name>
</gene>
<evidence type="ECO:0000313" key="2">
    <source>
        <dbReference type="EMBL" id="ARE86956.1"/>
    </source>
</evidence>
<dbReference type="InterPro" id="IPR013493">
    <property type="entry name" value="CHP02677"/>
</dbReference>
<evidence type="ECO:0000313" key="4">
    <source>
        <dbReference type="Proteomes" id="UP000192478"/>
    </source>
</evidence>
<protein>
    <submittedName>
        <fullName evidence="1">TIGR02677 family protein</fullName>
    </submittedName>
</protein>
<sequence>MMINEKITRPITEAKYLSTENTWRYRSILRVFYTQYEKIRYWMYKEEVTQELKELPLFQDYTIDQCKQDLDTLVEWGNLIPLQDTKKAATIEEFKNKQFRYQLSEYAVEIERMTIKLENLFVEGGSLEPSLLERIKNHLLQLPNMITAEDKKVDLWWQDLNADFKRLNQNYQDYIRDLHSIKAEEMMQTKEFLVFKDKFIAYLRDFIKGLQEHSYAIEEILKNLEPHAIDKVLKKVCTYQQSIPRIELEISQQDIWQNIEGRWRNLNHWFLGTAGKESEALKLFDMTNEIIRKITRYASQIVESRNSAANRKEEYKKLCQMFLNYETWRDMESNEWLDLEQDRGRIRRHRVYRRLMMAPVVYQEGLEDADYLYIKNYRNMLQNDFEKQFNAALHLQKNAALLLMEGNKNYKDTFPSQKSISDIVLFINRGIVEAVKSGELSRRENDTIPLSIPAFETLKVLRGMDQNLSRNVYR</sequence>
<keyword evidence="3" id="KW-1185">Reference proteome</keyword>
<reference evidence="1 3" key="1">
    <citation type="submission" date="2016-10" db="EMBL/GenBank/DDBJ databases">
        <title>Complete Genome Sequence of Acetogen Clostridium formicoaceticum ATCC 27076.</title>
        <authorList>
            <person name="Bao T."/>
            <person name="Cheng C."/>
            <person name="Zhao J."/>
            <person name="Yang S.-T."/>
            <person name="Wang J."/>
            <person name="Wang M."/>
        </authorList>
    </citation>
    <scope>NUCLEOTIDE SEQUENCE [LARGE SCALE GENOMIC DNA]</scope>
    <source>
        <strain evidence="1 3">ATCC 27076</strain>
    </source>
</reference>
<reference evidence="2 4" key="2">
    <citation type="submission" date="2017-03" db="EMBL/GenBank/DDBJ databases">
        <title>Complete sequence of Clostridium formicaceticum DSM 92.</title>
        <authorList>
            <person name="Poehlein A."/>
            <person name="Karl M."/>
            <person name="Bengelsdorf F.R."/>
            <person name="Duerre P."/>
            <person name="Daniel R."/>
        </authorList>
    </citation>
    <scope>NUCLEOTIDE SEQUENCE [LARGE SCALE GENOMIC DNA]</scope>
    <source>
        <strain evidence="2 4">DSM 92</strain>
    </source>
</reference>